<evidence type="ECO:0000313" key="5">
    <source>
        <dbReference type="EMBL" id="PYZ95789.1"/>
    </source>
</evidence>
<dbReference type="Proteomes" id="UP000248066">
    <property type="component" value="Unassembled WGS sequence"/>
</dbReference>
<dbReference type="Gene3D" id="3.40.50.1820">
    <property type="entry name" value="alpha/beta hydrolase"/>
    <property type="match status" value="1"/>
</dbReference>
<dbReference type="PANTHER" id="PTHR43798">
    <property type="entry name" value="MONOACYLGLYCEROL LIPASE"/>
    <property type="match status" value="1"/>
</dbReference>
<evidence type="ECO:0000259" key="4">
    <source>
        <dbReference type="Pfam" id="PF12697"/>
    </source>
</evidence>
<dbReference type="GO" id="GO:0016020">
    <property type="term" value="C:membrane"/>
    <property type="evidence" value="ECO:0007669"/>
    <property type="project" value="TreeGrafter"/>
</dbReference>
<protein>
    <submittedName>
        <fullName evidence="5">Carboxylesterase</fullName>
    </submittedName>
</protein>
<keyword evidence="1" id="KW-0378">Hydrolase</keyword>
<dbReference type="InterPro" id="IPR029058">
    <property type="entry name" value="AB_hydrolase_fold"/>
</dbReference>
<dbReference type="Pfam" id="PF12697">
    <property type="entry name" value="Abhydrolase_6"/>
    <property type="match status" value="1"/>
</dbReference>
<feature type="binding site" evidence="3">
    <location>
        <position position="79"/>
    </location>
    <ligand>
        <name>substrate</name>
    </ligand>
</feature>
<feature type="domain" description="AB hydrolase-1" evidence="4">
    <location>
        <begin position="5"/>
        <end position="212"/>
    </location>
</feature>
<name>A0A2W0HG63_9BACI</name>
<organism evidence="5 6">
    <name type="scientific">Alteribacter lacisalsi</name>
    <dbReference type="NCBI Taxonomy" id="2045244"/>
    <lineage>
        <taxon>Bacteria</taxon>
        <taxon>Bacillati</taxon>
        <taxon>Bacillota</taxon>
        <taxon>Bacilli</taxon>
        <taxon>Bacillales</taxon>
        <taxon>Bacillaceae</taxon>
        <taxon>Alteribacter</taxon>
    </lineage>
</organism>
<evidence type="ECO:0000256" key="1">
    <source>
        <dbReference type="ARBA" id="ARBA00022801"/>
    </source>
</evidence>
<keyword evidence="6" id="KW-1185">Reference proteome</keyword>
<dbReference type="InterPro" id="IPR012354">
    <property type="entry name" value="Esterase_lipase"/>
</dbReference>
<accession>A0A2W0HG63</accession>
<dbReference type="EMBL" id="PDOF01000003">
    <property type="protein sequence ID" value="PYZ95789.1"/>
    <property type="molecule type" value="Genomic_DNA"/>
</dbReference>
<dbReference type="GO" id="GO:0052689">
    <property type="term" value="F:carboxylic ester hydrolase activity"/>
    <property type="evidence" value="ECO:0007669"/>
    <property type="project" value="InterPro"/>
</dbReference>
<comment type="caution">
    <text evidence="5">The sequence shown here is derived from an EMBL/GenBank/DDBJ whole genome shotgun (WGS) entry which is preliminary data.</text>
</comment>
<dbReference type="PANTHER" id="PTHR43798:SF31">
    <property type="entry name" value="AB HYDROLASE SUPERFAMILY PROTEIN YCLE"/>
    <property type="match status" value="1"/>
</dbReference>
<feature type="active site" description="Nucleophile" evidence="2">
    <location>
        <position position="78"/>
    </location>
</feature>
<dbReference type="OrthoDB" id="9786110at2"/>
<dbReference type="InterPro" id="IPR050266">
    <property type="entry name" value="AB_hydrolase_sf"/>
</dbReference>
<dbReference type="RefSeq" id="WP_110521066.1">
    <property type="nucleotide sequence ID" value="NZ_PDOF01000003.1"/>
</dbReference>
<sequence length="241" mass="27609">MIGCLCLHGFSGTPDEVKDLTEHLQEREGWLVYSPNLPGHGSKNGMREVTHKHWLYAACVSVEELLKRCEKVYVIGFSMGGMLASFIAAKYPVDRLILISSSAYYLNPKQLLMDVKDWAVEGFVGSVFDRDLYEFYRRKVKDTPIMAAYEFTKVVRSARTVLKDITVPTLIIQGESDGLVPPRKSAEYLYEHIQSDDKRVYYVQNARHYIWFGKEKDELLAEIDAFLAKDEVLPEKKEDLG</sequence>
<feature type="active site" description="Charge relay system" evidence="2">
    <location>
        <position position="177"/>
    </location>
</feature>
<dbReference type="InterPro" id="IPR000073">
    <property type="entry name" value="AB_hydrolase_1"/>
</dbReference>
<dbReference type="SUPFAM" id="SSF53474">
    <property type="entry name" value="alpha/beta-Hydrolases"/>
    <property type="match status" value="1"/>
</dbReference>
<evidence type="ECO:0000256" key="3">
    <source>
        <dbReference type="PIRSR" id="PIRSR017388-2"/>
    </source>
</evidence>
<evidence type="ECO:0000256" key="2">
    <source>
        <dbReference type="PIRSR" id="PIRSR017388-1"/>
    </source>
</evidence>
<feature type="active site" description="Charge relay system" evidence="2">
    <location>
        <position position="208"/>
    </location>
</feature>
<gene>
    <name evidence="5" type="ORF">CR205_15485</name>
</gene>
<evidence type="ECO:0000313" key="6">
    <source>
        <dbReference type="Proteomes" id="UP000248066"/>
    </source>
</evidence>
<reference evidence="5 6" key="1">
    <citation type="submission" date="2017-10" db="EMBL/GenBank/DDBJ databases">
        <title>Bacillus sp. nov., a halophilic bacterium isolated from a Yangshapao Lake.</title>
        <authorList>
            <person name="Wang H."/>
        </authorList>
    </citation>
    <scope>NUCLEOTIDE SEQUENCE [LARGE SCALE GENOMIC DNA]</scope>
    <source>
        <strain evidence="5 6">YSP-3</strain>
    </source>
</reference>
<proteinExistence type="predicted"/>
<dbReference type="PIRSF" id="PIRSF017388">
    <property type="entry name" value="Esterase_lipase"/>
    <property type="match status" value="1"/>
</dbReference>
<dbReference type="AlphaFoldDB" id="A0A2W0HG63"/>
<feature type="binding site" evidence="3">
    <location>
        <position position="10"/>
    </location>
    <ligand>
        <name>substrate</name>
    </ligand>
</feature>